<gene>
    <name evidence="2" type="ORF">ACFQRF_04925</name>
</gene>
<dbReference type="RefSeq" id="WP_379869223.1">
    <property type="nucleotide sequence ID" value="NZ_JBHTBH010000002.1"/>
</dbReference>
<dbReference type="EMBL" id="JBHTBH010000002">
    <property type="protein sequence ID" value="MFC7327078.1"/>
    <property type="molecule type" value="Genomic_DNA"/>
</dbReference>
<dbReference type="Gene3D" id="3.20.20.70">
    <property type="entry name" value="Aldolase class I"/>
    <property type="match status" value="1"/>
</dbReference>
<dbReference type="InterPro" id="IPR013785">
    <property type="entry name" value="Aldolase_TIM"/>
</dbReference>
<evidence type="ECO:0000313" key="3">
    <source>
        <dbReference type="Proteomes" id="UP001596540"/>
    </source>
</evidence>
<evidence type="ECO:0000313" key="2">
    <source>
        <dbReference type="EMBL" id="MFC7327078.1"/>
    </source>
</evidence>
<dbReference type="Proteomes" id="UP001596540">
    <property type="component" value="Unassembled WGS sequence"/>
</dbReference>
<dbReference type="InterPro" id="IPR054574">
    <property type="entry name" value="Cgl0159_dom"/>
</dbReference>
<comment type="caution">
    <text evidence="2">The sequence shown here is derived from an EMBL/GenBank/DDBJ whole genome shotgun (WGS) entry which is preliminary data.</text>
</comment>
<dbReference type="Pfam" id="PF22649">
    <property type="entry name" value="Cgl0159"/>
    <property type="match status" value="1"/>
</dbReference>
<keyword evidence="3" id="KW-1185">Reference proteome</keyword>
<name>A0ABW2KAR0_9ACTN</name>
<evidence type="ECO:0000259" key="1">
    <source>
        <dbReference type="Pfam" id="PF22649"/>
    </source>
</evidence>
<proteinExistence type="predicted"/>
<sequence>MSTPGISELTRLRATRPEAITEAARRRRRRPLLAGNGRMMIIAADHPARGALGVAGRPHAMASRLDLLERLCVALARPGVDGVLGTPDILEDLLLLGALENKVVVGSMNRGGLAGAAFEMDDRFTAYRAADIERSRFDAGKLLLRIDDTDPGSLATMVGAATAVTELAERGLTAMVEPFVSRRVDGRVRNDVSVEAVIRSIAIASGIGATSAYTWLKVPLTRDVDDMARVAEATTLPLVLLGGEVSGDADATFQRWHKALRLPSVYGLVVGRTLLYPPDDDVAGAVDTAVGLL</sequence>
<dbReference type="SUPFAM" id="SSF51569">
    <property type="entry name" value="Aldolase"/>
    <property type="match status" value="1"/>
</dbReference>
<reference evidence="3" key="1">
    <citation type="journal article" date="2019" name="Int. J. Syst. Evol. Microbiol.">
        <title>The Global Catalogue of Microorganisms (GCM) 10K type strain sequencing project: providing services to taxonomists for standard genome sequencing and annotation.</title>
        <authorList>
            <consortium name="The Broad Institute Genomics Platform"/>
            <consortium name="The Broad Institute Genome Sequencing Center for Infectious Disease"/>
            <person name="Wu L."/>
            <person name="Ma J."/>
        </authorList>
    </citation>
    <scope>NUCLEOTIDE SEQUENCE [LARGE SCALE GENOMIC DNA]</scope>
    <source>
        <strain evidence="3">CGMCC 4.7382</strain>
    </source>
</reference>
<accession>A0ABW2KAR0</accession>
<feature type="domain" description="Cgl0159-like" evidence="1">
    <location>
        <begin position="37"/>
        <end position="290"/>
    </location>
</feature>
<organism evidence="2 3">
    <name type="scientific">Marinactinospora rubrisoli</name>
    <dbReference type="NCBI Taxonomy" id="2715399"/>
    <lineage>
        <taxon>Bacteria</taxon>
        <taxon>Bacillati</taxon>
        <taxon>Actinomycetota</taxon>
        <taxon>Actinomycetes</taxon>
        <taxon>Streptosporangiales</taxon>
        <taxon>Nocardiopsidaceae</taxon>
        <taxon>Marinactinospora</taxon>
    </lineage>
</organism>
<protein>
    <submittedName>
        <fullName evidence="2">Aldolase</fullName>
    </submittedName>
</protein>